<dbReference type="InterPro" id="IPR011527">
    <property type="entry name" value="ABC1_TM_dom"/>
</dbReference>
<evidence type="ECO:0000256" key="5">
    <source>
        <dbReference type="SAM" id="Phobius"/>
    </source>
</evidence>
<evidence type="ECO:0000259" key="6">
    <source>
        <dbReference type="PROSITE" id="PS50929"/>
    </source>
</evidence>
<sequence length="257" mass="27908">MNVSKAQFDEAADRALSTGVRWAFVEGCTYGLASALIYLAEALLFYVGAVLIANGTYTYLQMVKVVKVLNLVVFSVTFGLQLMAFTGRIAKSVQATRNFYQLLQLSNNTDESHGVLRPELMGAVTFNNVSFSYPERSDVQVLKNLNLKIADGECVAIVGASGCGKSTIAALFQRLHEPQSGVIASGPTSSATDVRHLRQHVSVVSQNPNLFGVSVAENITYGSGAYKYDAQTRDCLRGSEPRRGYGKGLRMARRAVY</sequence>
<evidence type="ECO:0000256" key="4">
    <source>
        <dbReference type="ARBA" id="ARBA00023136"/>
    </source>
</evidence>
<dbReference type="PANTHER" id="PTHR24221">
    <property type="entry name" value="ATP-BINDING CASSETTE SUB-FAMILY B"/>
    <property type="match status" value="1"/>
</dbReference>
<dbReference type="SUPFAM" id="SSF52540">
    <property type="entry name" value="P-loop containing nucleoside triphosphate hydrolases"/>
    <property type="match status" value="1"/>
</dbReference>
<organism evidence="7 8">
    <name type="scientific">Hohenbuehelia grisea</name>
    <dbReference type="NCBI Taxonomy" id="104357"/>
    <lineage>
        <taxon>Eukaryota</taxon>
        <taxon>Fungi</taxon>
        <taxon>Dikarya</taxon>
        <taxon>Basidiomycota</taxon>
        <taxon>Agaricomycotina</taxon>
        <taxon>Agaricomycetes</taxon>
        <taxon>Agaricomycetidae</taxon>
        <taxon>Agaricales</taxon>
        <taxon>Pleurotineae</taxon>
        <taxon>Pleurotaceae</taxon>
        <taxon>Hohenbuehelia</taxon>
    </lineage>
</organism>
<evidence type="ECO:0000313" key="8">
    <source>
        <dbReference type="Proteomes" id="UP001556367"/>
    </source>
</evidence>
<dbReference type="Gene3D" id="1.20.1560.10">
    <property type="entry name" value="ABC transporter type 1, transmembrane domain"/>
    <property type="match status" value="1"/>
</dbReference>
<comment type="caution">
    <text evidence="7">The sequence shown here is derived from an EMBL/GenBank/DDBJ whole genome shotgun (WGS) entry which is preliminary data.</text>
</comment>
<keyword evidence="8" id="KW-1185">Reference proteome</keyword>
<dbReference type="PANTHER" id="PTHR24221:SF581">
    <property type="entry name" value="P-LOOP CONTAINING NUCLEOSIDE TRIPHOSPHATE HYDROLASE PROTEIN"/>
    <property type="match status" value="1"/>
</dbReference>
<dbReference type="Gene3D" id="3.40.50.300">
    <property type="entry name" value="P-loop containing nucleotide triphosphate hydrolases"/>
    <property type="match status" value="1"/>
</dbReference>
<dbReference type="Pfam" id="PF00005">
    <property type="entry name" value="ABC_tran"/>
    <property type="match status" value="1"/>
</dbReference>
<dbReference type="InterPro" id="IPR039421">
    <property type="entry name" value="Type_1_exporter"/>
</dbReference>
<evidence type="ECO:0000256" key="1">
    <source>
        <dbReference type="ARBA" id="ARBA00004141"/>
    </source>
</evidence>
<feature type="domain" description="ABC transmembrane type-1" evidence="6">
    <location>
        <begin position="1"/>
        <end position="66"/>
    </location>
</feature>
<dbReference type="InterPro" id="IPR003439">
    <property type="entry name" value="ABC_transporter-like_ATP-bd"/>
</dbReference>
<keyword evidence="4 5" id="KW-0472">Membrane</keyword>
<name>A0ABR3JXI3_9AGAR</name>
<proteinExistence type="predicted"/>
<evidence type="ECO:0000313" key="7">
    <source>
        <dbReference type="EMBL" id="KAL0960324.1"/>
    </source>
</evidence>
<feature type="transmembrane region" description="Helical" evidence="5">
    <location>
        <begin position="65"/>
        <end position="85"/>
    </location>
</feature>
<dbReference type="InterPro" id="IPR027417">
    <property type="entry name" value="P-loop_NTPase"/>
</dbReference>
<comment type="subcellular location">
    <subcellularLocation>
        <location evidence="1">Membrane</location>
        <topology evidence="1">Multi-pass membrane protein</topology>
    </subcellularLocation>
</comment>
<accession>A0ABR3JXI3</accession>
<gene>
    <name evidence="7" type="ORF">HGRIS_011948</name>
</gene>
<dbReference type="Proteomes" id="UP001556367">
    <property type="component" value="Unassembled WGS sequence"/>
</dbReference>
<dbReference type="InterPro" id="IPR036640">
    <property type="entry name" value="ABC1_TM_sf"/>
</dbReference>
<feature type="transmembrane region" description="Helical" evidence="5">
    <location>
        <begin position="30"/>
        <end position="53"/>
    </location>
</feature>
<evidence type="ECO:0000256" key="2">
    <source>
        <dbReference type="ARBA" id="ARBA00022692"/>
    </source>
</evidence>
<dbReference type="SUPFAM" id="SSF90123">
    <property type="entry name" value="ABC transporter transmembrane region"/>
    <property type="match status" value="1"/>
</dbReference>
<keyword evidence="2 5" id="KW-0812">Transmembrane</keyword>
<reference evidence="8" key="1">
    <citation type="submission" date="2024-06" db="EMBL/GenBank/DDBJ databases">
        <title>Multi-omics analyses provide insights into the biosynthesis of the anticancer antibiotic pleurotin in Hohenbuehelia grisea.</title>
        <authorList>
            <person name="Weaver J.A."/>
            <person name="Alberti F."/>
        </authorList>
    </citation>
    <scope>NUCLEOTIDE SEQUENCE [LARGE SCALE GENOMIC DNA]</scope>
    <source>
        <strain evidence="8">T-177</strain>
    </source>
</reference>
<dbReference type="EMBL" id="JASNQZ010000002">
    <property type="protein sequence ID" value="KAL0960324.1"/>
    <property type="molecule type" value="Genomic_DNA"/>
</dbReference>
<keyword evidence="3 5" id="KW-1133">Transmembrane helix</keyword>
<protein>
    <recommendedName>
        <fullName evidence="6">ABC transmembrane type-1 domain-containing protein</fullName>
    </recommendedName>
</protein>
<dbReference type="PROSITE" id="PS50929">
    <property type="entry name" value="ABC_TM1F"/>
    <property type="match status" value="1"/>
</dbReference>
<evidence type="ECO:0000256" key="3">
    <source>
        <dbReference type="ARBA" id="ARBA00022989"/>
    </source>
</evidence>